<protein>
    <recommendedName>
        <fullName evidence="6">Ig-like domain-containing protein</fullName>
    </recommendedName>
</protein>
<evidence type="ECO:0000256" key="1">
    <source>
        <dbReference type="ARBA" id="ARBA00004370"/>
    </source>
</evidence>
<dbReference type="PROSITE" id="PS50835">
    <property type="entry name" value="IG_LIKE"/>
    <property type="match status" value="1"/>
</dbReference>
<dbReference type="PANTHER" id="PTHR12080:SF48">
    <property type="entry name" value="IMMUNOGLOBULIN SUBTYPE DOMAIN-CONTAINING PROTEIN"/>
    <property type="match status" value="1"/>
</dbReference>
<evidence type="ECO:0000256" key="4">
    <source>
        <dbReference type="ARBA" id="ARBA00023180"/>
    </source>
</evidence>
<evidence type="ECO:0000313" key="8">
    <source>
        <dbReference type="Proteomes" id="UP000824219"/>
    </source>
</evidence>
<dbReference type="InterPro" id="IPR036179">
    <property type="entry name" value="Ig-like_dom_sf"/>
</dbReference>
<evidence type="ECO:0000256" key="2">
    <source>
        <dbReference type="ARBA" id="ARBA00022729"/>
    </source>
</evidence>
<name>A0A9D3NMB6_9TELE</name>
<gene>
    <name evidence="7" type="ORF">KOW79_011168</name>
</gene>
<dbReference type="CDD" id="cd00096">
    <property type="entry name" value="Ig"/>
    <property type="match status" value="1"/>
</dbReference>
<keyword evidence="8" id="KW-1185">Reference proteome</keyword>
<dbReference type="InterPro" id="IPR007110">
    <property type="entry name" value="Ig-like_dom"/>
</dbReference>
<evidence type="ECO:0000256" key="3">
    <source>
        <dbReference type="ARBA" id="ARBA00023136"/>
    </source>
</evidence>
<dbReference type="OrthoDB" id="8963224at2759"/>
<keyword evidence="4" id="KW-0325">Glycoprotein</keyword>
<proteinExistence type="predicted"/>
<reference evidence="7 8" key="1">
    <citation type="submission" date="2021-06" db="EMBL/GenBank/DDBJ databases">
        <title>Chromosome-level genome assembly of the red-tail catfish (Hemibagrus wyckioides).</title>
        <authorList>
            <person name="Shao F."/>
        </authorList>
    </citation>
    <scope>NUCLEOTIDE SEQUENCE [LARGE SCALE GENOMIC DNA]</scope>
    <source>
        <strain evidence="7">EC202008001</strain>
        <tissue evidence="7">Blood</tissue>
    </source>
</reference>
<comment type="caution">
    <text evidence="7">The sequence shown here is derived from an EMBL/GenBank/DDBJ whole genome shotgun (WGS) entry which is preliminary data.</text>
</comment>
<dbReference type="SUPFAM" id="SSF48726">
    <property type="entry name" value="Immunoglobulin"/>
    <property type="match status" value="2"/>
</dbReference>
<comment type="subcellular location">
    <subcellularLocation>
        <location evidence="1">Membrane</location>
    </subcellularLocation>
</comment>
<dbReference type="EMBL" id="JAHKSW010000013">
    <property type="protein sequence ID" value="KAG7324852.1"/>
    <property type="molecule type" value="Genomic_DNA"/>
</dbReference>
<dbReference type="Pfam" id="PF13895">
    <property type="entry name" value="Ig_2"/>
    <property type="match status" value="1"/>
</dbReference>
<evidence type="ECO:0000313" key="7">
    <source>
        <dbReference type="EMBL" id="KAG7324852.1"/>
    </source>
</evidence>
<feature type="chain" id="PRO_5038342589" description="Ig-like domain-containing protein" evidence="5">
    <location>
        <begin position="26"/>
        <end position="218"/>
    </location>
</feature>
<evidence type="ECO:0000256" key="5">
    <source>
        <dbReference type="SAM" id="SignalP"/>
    </source>
</evidence>
<organism evidence="7 8">
    <name type="scientific">Hemibagrus wyckioides</name>
    <dbReference type="NCBI Taxonomy" id="337641"/>
    <lineage>
        <taxon>Eukaryota</taxon>
        <taxon>Metazoa</taxon>
        <taxon>Chordata</taxon>
        <taxon>Craniata</taxon>
        <taxon>Vertebrata</taxon>
        <taxon>Euteleostomi</taxon>
        <taxon>Actinopterygii</taxon>
        <taxon>Neopterygii</taxon>
        <taxon>Teleostei</taxon>
        <taxon>Ostariophysi</taxon>
        <taxon>Siluriformes</taxon>
        <taxon>Bagridae</taxon>
        <taxon>Hemibagrus</taxon>
    </lineage>
</organism>
<sequence length="218" mass="24959">MNTSDSVTVLFLCFLTLFSLMDCSACWRNILEGDSLTLKLTDRPLKENDQFIIKKDDKLLVRKRNINQDKRWKMVNTSLELQHVKLSDFGNYTVDVFDEDGKNLISYTETVCVYVKVPKPRMNVTCQDEKVYITCEVEDSKDISFSWQQNKKDIQKKGKVLTVVKADNSKYACTAQNPVDNHASDEVEAACNKARLFAFDLWIMVCIVARGGACLLFL</sequence>
<dbReference type="InterPro" id="IPR015631">
    <property type="entry name" value="CD2/SLAM_rcpt"/>
</dbReference>
<dbReference type="Proteomes" id="UP000824219">
    <property type="component" value="Linkage Group LG13"/>
</dbReference>
<dbReference type="Gene3D" id="2.60.40.10">
    <property type="entry name" value="Immunoglobulins"/>
    <property type="match status" value="2"/>
</dbReference>
<evidence type="ECO:0000259" key="6">
    <source>
        <dbReference type="PROSITE" id="PS50835"/>
    </source>
</evidence>
<dbReference type="GO" id="GO:0016020">
    <property type="term" value="C:membrane"/>
    <property type="evidence" value="ECO:0007669"/>
    <property type="project" value="UniProtKB-SubCell"/>
</dbReference>
<dbReference type="PANTHER" id="PTHR12080">
    <property type="entry name" value="SIGNALING LYMPHOCYTIC ACTIVATION MOLECULE"/>
    <property type="match status" value="1"/>
</dbReference>
<keyword evidence="2 5" id="KW-0732">Signal</keyword>
<dbReference type="InterPro" id="IPR013783">
    <property type="entry name" value="Ig-like_fold"/>
</dbReference>
<feature type="signal peptide" evidence="5">
    <location>
        <begin position="1"/>
        <end position="25"/>
    </location>
</feature>
<feature type="domain" description="Ig-like" evidence="6">
    <location>
        <begin position="118"/>
        <end position="190"/>
    </location>
</feature>
<keyword evidence="3" id="KW-0472">Membrane</keyword>
<dbReference type="AlphaFoldDB" id="A0A9D3NMB6"/>
<accession>A0A9D3NMB6</accession>